<keyword evidence="1" id="KW-0812">Transmembrane</keyword>
<organism evidence="2 3">
    <name type="scientific">Croceitalea dokdonensis DOKDO 023</name>
    <dbReference type="NCBI Taxonomy" id="1300341"/>
    <lineage>
        <taxon>Bacteria</taxon>
        <taxon>Pseudomonadati</taxon>
        <taxon>Bacteroidota</taxon>
        <taxon>Flavobacteriia</taxon>
        <taxon>Flavobacteriales</taxon>
        <taxon>Flavobacteriaceae</taxon>
        <taxon>Croceitalea</taxon>
    </lineage>
</organism>
<evidence type="ECO:0000256" key="1">
    <source>
        <dbReference type="SAM" id="Phobius"/>
    </source>
</evidence>
<name>A0A0P7AZG5_9FLAO</name>
<dbReference type="InterPro" id="IPR021440">
    <property type="entry name" value="DUF3089"/>
</dbReference>
<keyword evidence="1" id="KW-0472">Membrane</keyword>
<keyword evidence="1" id="KW-1133">Transmembrane helix</keyword>
<keyword evidence="3" id="KW-1185">Reference proteome</keyword>
<dbReference type="EMBL" id="LDJX01000001">
    <property type="protein sequence ID" value="KPM33683.1"/>
    <property type="molecule type" value="Genomic_DNA"/>
</dbReference>
<proteinExistence type="predicted"/>
<dbReference type="STRING" id="1300341.I595_589"/>
<dbReference type="PATRIC" id="fig|1300341.3.peg.583"/>
<evidence type="ECO:0000313" key="3">
    <source>
        <dbReference type="Proteomes" id="UP000050280"/>
    </source>
</evidence>
<sequence length="362" mass="41519">MVRNHLNFKLPYGLMVLKTKTTLIRIPLLYFTVLVINLLGCKTYGPVNVFNDQNPKRINYGELRNWAAHPDKRDNADLIPDSDGTAKSNLPADVFFIHPTIYNDKGKDLPWNPSIDDTELNQRVDNSTIKFQASAFNAAGRVFAPRYRQAHLVSYSSTDTLSAKKAFALAYADVKNAFEHYLKYYNNGRPIIIASHSQGTTHAGPLIKEFFDGSRIQQQLVAAYLVGMPISKDYFERIFPCESPTDLNCFTSWRTFRKGYVPTDRPVGDAILVTNPLSWTTDTTYVSANKNEGAVLRNFNKILTKRVDAQIHEGVLWANKPRFPWSFLLRRKNYHIADINFYYVDIRNNAKLRVQKWLEARN</sequence>
<accession>A0A0P7AZG5</accession>
<dbReference type="OrthoDB" id="1521787at2"/>
<dbReference type="Pfam" id="PF11288">
    <property type="entry name" value="DUF3089"/>
    <property type="match status" value="1"/>
</dbReference>
<protein>
    <recommendedName>
        <fullName evidence="4">DUF3089 domain-containing protein</fullName>
    </recommendedName>
</protein>
<dbReference type="Proteomes" id="UP000050280">
    <property type="component" value="Unassembled WGS sequence"/>
</dbReference>
<feature type="transmembrane region" description="Helical" evidence="1">
    <location>
        <begin position="21"/>
        <end position="40"/>
    </location>
</feature>
<dbReference type="AlphaFoldDB" id="A0A0P7AZG5"/>
<reference evidence="2 3" key="1">
    <citation type="submission" date="2015-09" db="EMBL/GenBank/DDBJ databases">
        <title>Genome sequence of the marine flavobacterium Croceitalea dokdonensis DOKDO 023 that contains proton- and sodium-pumping rhodopsins.</title>
        <authorList>
            <person name="Kwon S.-K."/>
            <person name="Lee H.K."/>
            <person name="Kwak M.-J."/>
            <person name="Kim J.F."/>
        </authorList>
    </citation>
    <scope>NUCLEOTIDE SEQUENCE [LARGE SCALE GENOMIC DNA]</scope>
    <source>
        <strain evidence="2 3">DOKDO 023</strain>
    </source>
</reference>
<evidence type="ECO:0000313" key="2">
    <source>
        <dbReference type="EMBL" id="KPM33683.1"/>
    </source>
</evidence>
<evidence type="ECO:0008006" key="4">
    <source>
        <dbReference type="Google" id="ProtNLM"/>
    </source>
</evidence>
<gene>
    <name evidence="2" type="ORF">I595_589</name>
</gene>
<comment type="caution">
    <text evidence="2">The sequence shown here is derived from an EMBL/GenBank/DDBJ whole genome shotgun (WGS) entry which is preliminary data.</text>
</comment>